<dbReference type="AlphaFoldDB" id="A0A4Y2UMW1"/>
<dbReference type="EMBL" id="BGPR01037335">
    <property type="protein sequence ID" value="GBO12900.1"/>
    <property type="molecule type" value="Genomic_DNA"/>
</dbReference>
<comment type="caution">
    <text evidence="2">The sequence shown here is derived from an EMBL/GenBank/DDBJ whole genome shotgun (WGS) entry which is preliminary data.</text>
</comment>
<evidence type="ECO:0000313" key="3">
    <source>
        <dbReference type="Proteomes" id="UP000499080"/>
    </source>
</evidence>
<keyword evidence="3" id="KW-1185">Reference proteome</keyword>
<accession>A0A4Y2UMW1</accession>
<evidence type="ECO:0000256" key="1">
    <source>
        <dbReference type="SAM" id="MobiDB-lite"/>
    </source>
</evidence>
<sequence length="224" mass="25953">IEEEIQYRQLNEEQKSRKTLFSSRKKSKNTKNESPESSESESSFSVHDETEQDSFDESSDEINEDPQNLLIDENDFVIVRFLGKKKISHSPFLLYWTCPARLKLDCSENVDEEAVEQWINKDSTLECCEVLSGDDIVSCVTCGSEETRNFEECPESFEENLATHQKLRQCDVLVDTEALLNYLEQEDESTPAEKFILRNLRSIIRRGVNEKQKQTSIISCFTKQ</sequence>
<proteinExistence type="predicted"/>
<feature type="compositionally biased region" description="Acidic residues" evidence="1">
    <location>
        <begin position="50"/>
        <end position="64"/>
    </location>
</feature>
<feature type="region of interest" description="Disordered" evidence="1">
    <location>
        <begin position="1"/>
        <end position="67"/>
    </location>
</feature>
<feature type="non-terminal residue" evidence="2">
    <location>
        <position position="1"/>
    </location>
</feature>
<feature type="compositionally biased region" description="Low complexity" evidence="1">
    <location>
        <begin position="35"/>
        <end position="45"/>
    </location>
</feature>
<name>A0A4Y2UMW1_ARAVE</name>
<dbReference type="OrthoDB" id="5919228at2759"/>
<reference evidence="2 3" key="1">
    <citation type="journal article" date="2019" name="Sci. Rep.">
        <title>Orb-weaving spider Araneus ventricosus genome elucidates the spidroin gene catalogue.</title>
        <authorList>
            <person name="Kono N."/>
            <person name="Nakamura H."/>
            <person name="Ohtoshi R."/>
            <person name="Moran D.A.P."/>
            <person name="Shinohara A."/>
            <person name="Yoshida Y."/>
            <person name="Fujiwara M."/>
            <person name="Mori M."/>
            <person name="Tomita M."/>
            <person name="Arakawa K."/>
        </authorList>
    </citation>
    <scope>NUCLEOTIDE SEQUENCE [LARGE SCALE GENOMIC DNA]</scope>
</reference>
<organism evidence="2 3">
    <name type="scientific">Araneus ventricosus</name>
    <name type="common">Orbweaver spider</name>
    <name type="synonym">Epeira ventricosa</name>
    <dbReference type="NCBI Taxonomy" id="182803"/>
    <lineage>
        <taxon>Eukaryota</taxon>
        <taxon>Metazoa</taxon>
        <taxon>Ecdysozoa</taxon>
        <taxon>Arthropoda</taxon>
        <taxon>Chelicerata</taxon>
        <taxon>Arachnida</taxon>
        <taxon>Araneae</taxon>
        <taxon>Araneomorphae</taxon>
        <taxon>Entelegynae</taxon>
        <taxon>Araneoidea</taxon>
        <taxon>Araneidae</taxon>
        <taxon>Araneus</taxon>
    </lineage>
</organism>
<dbReference type="Proteomes" id="UP000499080">
    <property type="component" value="Unassembled WGS sequence"/>
</dbReference>
<protein>
    <submittedName>
        <fullName evidence="2">Uncharacterized protein</fullName>
    </submittedName>
</protein>
<evidence type="ECO:0000313" key="2">
    <source>
        <dbReference type="EMBL" id="GBO12900.1"/>
    </source>
</evidence>
<gene>
    <name evidence="2" type="ORF">AVEN_262979_1</name>
</gene>